<dbReference type="AlphaFoldDB" id="A0A521AKP9"/>
<keyword evidence="1" id="KW-0472">Membrane</keyword>
<evidence type="ECO:0000256" key="1">
    <source>
        <dbReference type="SAM" id="Phobius"/>
    </source>
</evidence>
<accession>A0A521AKP9</accession>
<reference evidence="2 3" key="1">
    <citation type="submission" date="2017-05" db="EMBL/GenBank/DDBJ databases">
        <authorList>
            <person name="Varghese N."/>
            <person name="Submissions S."/>
        </authorList>
    </citation>
    <scope>NUCLEOTIDE SEQUENCE [LARGE SCALE GENOMIC DNA]</scope>
    <source>
        <strain evidence="2 3">DSM 28009</strain>
    </source>
</reference>
<sequence>MVHLTSQPHGTNLRVDLLIAIAVTAVISFAAGQNWTQPTSFASTEIEDWHGNVKRSNWPN</sequence>
<evidence type="ECO:0000313" key="3">
    <source>
        <dbReference type="Proteomes" id="UP000319555"/>
    </source>
</evidence>
<proteinExistence type="predicted"/>
<gene>
    <name evidence="2" type="ORF">SAMN06265380_101193</name>
</gene>
<name>A0A521AKP9_9RHOB</name>
<dbReference type="EMBL" id="FXTE01000001">
    <property type="protein sequence ID" value="SMO35424.1"/>
    <property type="molecule type" value="Genomic_DNA"/>
</dbReference>
<feature type="transmembrane region" description="Helical" evidence="1">
    <location>
        <begin position="12"/>
        <end position="31"/>
    </location>
</feature>
<keyword evidence="1" id="KW-0812">Transmembrane</keyword>
<keyword evidence="1" id="KW-1133">Transmembrane helix</keyword>
<evidence type="ECO:0000313" key="2">
    <source>
        <dbReference type="EMBL" id="SMO35424.1"/>
    </source>
</evidence>
<organism evidence="2 3">
    <name type="scientific">Ruegeria faecimaris</name>
    <dbReference type="NCBI Taxonomy" id="686389"/>
    <lineage>
        <taxon>Bacteria</taxon>
        <taxon>Pseudomonadati</taxon>
        <taxon>Pseudomonadota</taxon>
        <taxon>Alphaproteobacteria</taxon>
        <taxon>Rhodobacterales</taxon>
        <taxon>Roseobacteraceae</taxon>
        <taxon>Ruegeria</taxon>
    </lineage>
</organism>
<keyword evidence="3" id="KW-1185">Reference proteome</keyword>
<dbReference type="RefSeq" id="WP_142633116.1">
    <property type="nucleotide sequence ID" value="NZ_FXTE01000001.1"/>
</dbReference>
<dbReference type="OrthoDB" id="7709208at2"/>
<dbReference type="Proteomes" id="UP000319555">
    <property type="component" value="Unassembled WGS sequence"/>
</dbReference>
<protein>
    <submittedName>
        <fullName evidence="2">Uncharacterized protein</fullName>
    </submittedName>
</protein>